<dbReference type="Proteomes" id="UP000092462">
    <property type="component" value="Unassembled WGS sequence"/>
</dbReference>
<organism evidence="1 2">
    <name type="scientific">Phlebotomus papatasi</name>
    <name type="common">Sandfly</name>
    <dbReference type="NCBI Taxonomy" id="29031"/>
    <lineage>
        <taxon>Eukaryota</taxon>
        <taxon>Metazoa</taxon>
        <taxon>Ecdysozoa</taxon>
        <taxon>Arthropoda</taxon>
        <taxon>Hexapoda</taxon>
        <taxon>Insecta</taxon>
        <taxon>Pterygota</taxon>
        <taxon>Neoptera</taxon>
        <taxon>Endopterygota</taxon>
        <taxon>Diptera</taxon>
        <taxon>Nematocera</taxon>
        <taxon>Psychodoidea</taxon>
        <taxon>Psychodidae</taxon>
        <taxon>Phlebotomus</taxon>
        <taxon>Phlebotomus</taxon>
    </lineage>
</organism>
<dbReference type="EMBL" id="AJVK01032604">
    <property type="status" value="NOT_ANNOTATED_CDS"/>
    <property type="molecule type" value="Genomic_DNA"/>
</dbReference>
<reference evidence="1" key="1">
    <citation type="submission" date="2022-08" db="UniProtKB">
        <authorList>
            <consortium name="EnsemblMetazoa"/>
        </authorList>
    </citation>
    <scope>IDENTIFICATION</scope>
    <source>
        <strain evidence="1">Israel</strain>
    </source>
</reference>
<keyword evidence="2" id="KW-1185">Reference proteome</keyword>
<accession>A0A1B0DE69</accession>
<dbReference type="VEuPathDB" id="VectorBase:PPAI006192"/>
<proteinExistence type="predicted"/>
<name>A0A1B0DE69_PHLPP</name>
<evidence type="ECO:0000313" key="1">
    <source>
        <dbReference type="EnsemblMetazoa" id="PPAI006192-PA"/>
    </source>
</evidence>
<dbReference type="EnsemblMetazoa" id="PPAI006192-RA">
    <property type="protein sequence ID" value="PPAI006192-PA"/>
    <property type="gene ID" value="PPAI006192"/>
</dbReference>
<protein>
    <submittedName>
        <fullName evidence="1">Uncharacterized protein</fullName>
    </submittedName>
</protein>
<dbReference type="AlphaFoldDB" id="A0A1B0DE69"/>
<sequence>MRLIFITVFAALAFLSVSAFPEILPDPVESVTETEVSDVTEILEDTLDELSVKLFAFRAGIYPHPYELFTGRTEFIVCAIMDP</sequence>
<evidence type="ECO:0000313" key="2">
    <source>
        <dbReference type="Proteomes" id="UP000092462"/>
    </source>
</evidence>